<dbReference type="Pfam" id="PF00392">
    <property type="entry name" value="GntR"/>
    <property type="match status" value="1"/>
</dbReference>
<dbReference type="SUPFAM" id="SSF48008">
    <property type="entry name" value="GntR ligand-binding domain-like"/>
    <property type="match status" value="1"/>
</dbReference>
<dbReference type="Gene3D" id="1.20.120.530">
    <property type="entry name" value="GntR ligand-binding domain-like"/>
    <property type="match status" value="1"/>
</dbReference>
<dbReference type="PANTHER" id="PTHR43537:SF45">
    <property type="entry name" value="GNTR FAMILY REGULATORY PROTEIN"/>
    <property type="match status" value="1"/>
</dbReference>
<evidence type="ECO:0000256" key="2">
    <source>
        <dbReference type="ARBA" id="ARBA00023125"/>
    </source>
</evidence>
<dbReference type="InterPro" id="IPR008920">
    <property type="entry name" value="TF_FadR/GntR_C"/>
</dbReference>
<dbReference type="InterPro" id="IPR036388">
    <property type="entry name" value="WH-like_DNA-bd_sf"/>
</dbReference>
<feature type="domain" description="HTH gntR-type" evidence="4">
    <location>
        <begin position="1"/>
        <end position="67"/>
    </location>
</feature>
<name>A0A512DN43_9PROT</name>
<dbReference type="Proteomes" id="UP000321523">
    <property type="component" value="Unassembled WGS sequence"/>
</dbReference>
<dbReference type="PRINTS" id="PR00035">
    <property type="entry name" value="HTHGNTR"/>
</dbReference>
<evidence type="ECO:0000313" key="5">
    <source>
        <dbReference type="EMBL" id="GEO37901.1"/>
    </source>
</evidence>
<gene>
    <name evidence="5" type="ORF">SAE02_20490</name>
</gene>
<dbReference type="Gene3D" id="1.10.10.10">
    <property type="entry name" value="Winged helix-like DNA-binding domain superfamily/Winged helix DNA-binding domain"/>
    <property type="match status" value="1"/>
</dbReference>
<dbReference type="InterPro" id="IPR011711">
    <property type="entry name" value="GntR_C"/>
</dbReference>
<sequence length="211" mass="23704">MLREEIYATLRSEILTCALAPGIELREQELAVRFEVSKSPVREALQQLVREGLVAVMPRQGYRVSPVSVSDAHDMFAFRQVLELACVAEASRNATDQQLTDLDRFRTFSDEDASAFITYNKDFHCQLARCSGNSRMIKATCDLIEEMDRVVRLSVNTIRGRNPQKLVAEHCAIIDAVQERNAKLAVNLLKSHTQAAEKRLISALEWAAVLA</sequence>
<dbReference type="CDD" id="cd07377">
    <property type="entry name" value="WHTH_GntR"/>
    <property type="match status" value="1"/>
</dbReference>
<proteinExistence type="predicted"/>
<dbReference type="PANTHER" id="PTHR43537">
    <property type="entry name" value="TRANSCRIPTIONAL REGULATOR, GNTR FAMILY"/>
    <property type="match status" value="1"/>
</dbReference>
<dbReference type="SMART" id="SM00345">
    <property type="entry name" value="HTH_GNTR"/>
    <property type="match status" value="1"/>
</dbReference>
<dbReference type="AlphaFoldDB" id="A0A512DN43"/>
<evidence type="ECO:0000313" key="6">
    <source>
        <dbReference type="Proteomes" id="UP000321523"/>
    </source>
</evidence>
<dbReference type="SMART" id="SM00895">
    <property type="entry name" value="FCD"/>
    <property type="match status" value="1"/>
</dbReference>
<keyword evidence="6" id="KW-1185">Reference proteome</keyword>
<organism evidence="5 6">
    <name type="scientific">Skermanella aerolata</name>
    <dbReference type="NCBI Taxonomy" id="393310"/>
    <lineage>
        <taxon>Bacteria</taxon>
        <taxon>Pseudomonadati</taxon>
        <taxon>Pseudomonadota</taxon>
        <taxon>Alphaproteobacteria</taxon>
        <taxon>Rhodospirillales</taxon>
        <taxon>Azospirillaceae</taxon>
        <taxon>Skermanella</taxon>
    </lineage>
</organism>
<keyword evidence="2" id="KW-0238">DNA-binding</keyword>
<evidence type="ECO:0000256" key="3">
    <source>
        <dbReference type="ARBA" id="ARBA00023163"/>
    </source>
</evidence>
<comment type="caution">
    <text evidence="5">The sequence shown here is derived from an EMBL/GenBank/DDBJ whole genome shotgun (WGS) entry which is preliminary data.</text>
</comment>
<dbReference type="OrthoDB" id="9812290at2"/>
<dbReference type="Pfam" id="PF07729">
    <property type="entry name" value="FCD"/>
    <property type="match status" value="1"/>
</dbReference>
<dbReference type="SUPFAM" id="SSF46785">
    <property type="entry name" value="Winged helix' DNA-binding domain"/>
    <property type="match status" value="1"/>
</dbReference>
<dbReference type="InterPro" id="IPR036390">
    <property type="entry name" value="WH_DNA-bd_sf"/>
</dbReference>
<dbReference type="PROSITE" id="PS50949">
    <property type="entry name" value="HTH_GNTR"/>
    <property type="match status" value="1"/>
</dbReference>
<keyword evidence="1" id="KW-0805">Transcription regulation</keyword>
<dbReference type="InterPro" id="IPR000524">
    <property type="entry name" value="Tscrpt_reg_HTH_GntR"/>
</dbReference>
<protein>
    <submittedName>
        <fullName evidence="5">Transcriptional regulator</fullName>
    </submittedName>
</protein>
<keyword evidence="3" id="KW-0804">Transcription</keyword>
<dbReference type="GO" id="GO:0003700">
    <property type="term" value="F:DNA-binding transcription factor activity"/>
    <property type="evidence" value="ECO:0007669"/>
    <property type="project" value="InterPro"/>
</dbReference>
<evidence type="ECO:0000256" key="1">
    <source>
        <dbReference type="ARBA" id="ARBA00023015"/>
    </source>
</evidence>
<accession>A0A512DN43</accession>
<dbReference type="EMBL" id="BJYZ01000007">
    <property type="protein sequence ID" value="GEO37901.1"/>
    <property type="molecule type" value="Genomic_DNA"/>
</dbReference>
<reference evidence="5 6" key="1">
    <citation type="submission" date="2019-07" db="EMBL/GenBank/DDBJ databases">
        <title>Whole genome shotgun sequence of Skermanella aerolata NBRC 106429.</title>
        <authorList>
            <person name="Hosoyama A."/>
            <person name="Uohara A."/>
            <person name="Ohji S."/>
            <person name="Ichikawa N."/>
        </authorList>
    </citation>
    <scope>NUCLEOTIDE SEQUENCE [LARGE SCALE GENOMIC DNA]</scope>
    <source>
        <strain evidence="5 6">NBRC 106429</strain>
    </source>
</reference>
<evidence type="ECO:0000259" key="4">
    <source>
        <dbReference type="PROSITE" id="PS50949"/>
    </source>
</evidence>
<dbReference type="GO" id="GO:0003677">
    <property type="term" value="F:DNA binding"/>
    <property type="evidence" value="ECO:0007669"/>
    <property type="project" value="UniProtKB-KW"/>
</dbReference>